<evidence type="ECO:0000313" key="1">
    <source>
        <dbReference type="EMBL" id="SBR96868.1"/>
    </source>
</evidence>
<gene>
    <name evidence="1" type="primary">Nfu_g_1_026072</name>
</gene>
<protein>
    <submittedName>
        <fullName evidence="1">Uncharacterized protein</fullName>
    </submittedName>
</protein>
<reference evidence="1" key="2">
    <citation type="submission" date="2016-06" db="EMBL/GenBank/DDBJ databases">
        <title>The genome of a short-lived fish provides insights into sex chromosome evolution and the genetic control of aging.</title>
        <authorList>
            <person name="Reichwald K."/>
            <person name="Felder M."/>
            <person name="Petzold A."/>
            <person name="Koch P."/>
            <person name="Groth M."/>
            <person name="Platzer M."/>
        </authorList>
    </citation>
    <scope>NUCLEOTIDE SEQUENCE</scope>
    <source>
        <tissue evidence="1">Brain</tissue>
    </source>
</reference>
<reference evidence="1" key="1">
    <citation type="submission" date="2016-05" db="EMBL/GenBank/DDBJ databases">
        <authorList>
            <person name="Lavstsen T."/>
            <person name="Jespersen J.S."/>
        </authorList>
    </citation>
    <scope>NUCLEOTIDE SEQUENCE</scope>
    <source>
        <tissue evidence="1">Brain</tissue>
    </source>
</reference>
<dbReference type="EMBL" id="HAEH01013231">
    <property type="protein sequence ID" value="SBR96868.1"/>
    <property type="molecule type" value="Transcribed_RNA"/>
</dbReference>
<proteinExistence type="predicted"/>
<name>A0A1A8QUD4_9TELE</name>
<feature type="non-terminal residue" evidence="1">
    <location>
        <position position="55"/>
    </location>
</feature>
<dbReference type="AlphaFoldDB" id="A0A1A8QUD4"/>
<feature type="non-terminal residue" evidence="1">
    <location>
        <position position="1"/>
    </location>
</feature>
<accession>A0A1A8QUD4</accession>
<organism evidence="1">
    <name type="scientific">Nothobranchius rachovii</name>
    <name type="common">bluefin notho</name>
    <dbReference type="NCBI Taxonomy" id="451742"/>
    <lineage>
        <taxon>Eukaryota</taxon>
        <taxon>Metazoa</taxon>
        <taxon>Chordata</taxon>
        <taxon>Craniata</taxon>
        <taxon>Vertebrata</taxon>
        <taxon>Euteleostomi</taxon>
        <taxon>Actinopterygii</taxon>
        <taxon>Neopterygii</taxon>
        <taxon>Teleostei</taxon>
        <taxon>Neoteleostei</taxon>
        <taxon>Acanthomorphata</taxon>
        <taxon>Ovalentaria</taxon>
        <taxon>Atherinomorphae</taxon>
        <taxon>Cyprinodontiformes</taxon>
        <taxon>Nothobranchiidae</taxon>
        <taxon>Nothobranchius</taxon>
    </lineage>
</organism>
<sequence>AGVGILPAPHLAACTLCFTPMNERVASLCLCVGGIGPDCGLCLWTTLQFRPCTLL</sequence>